<evidence type="ECO:0000256" key="4">
    <source>
        <dbReference type="ARBA" id="ARBA00022490"/>
    </source>
</evidence>
<dbReference type="GO" id="GO:0002949">
    <property type="term" value="P:tRNA threonylcarbamoyladenosine modification"/>
    <property type="evidence" value="ECO:0007669"/>
    <property type="project" value="InterPro"/>
</dbReference>
<comment type="similarity">
    <text evidence="2">Belongs to the TsaE family.</text>
</comment>
<evidence type="ECO:0000256" key="7">
    <source>
        <dbReference type="ARBA" id="ARBA00022741"/>
    </source>
</evidence>
<keyword evidence="7" id="KW-0547">Nucleotide-binding</keyword>
<dbReference type="InterPro" id="IPR027417">
    <property type="entry name" value="P-loop_NTPase"/>
</dbReference>
<dbReference type="InterPro" id="IPR003442">
    <property type="entry name" value="T6A_TsaE"/>
</dbReference>
<evidence type="ECO:0000313" key="12">
    <source>
        <dbReference type="Proteomes" id="UP000231143"/>
    </source>
</evidence>
<comment type="subcellular location">
    <subcellularLocation>
        <location evidence="1">Cytoplasm</location>
    </subcellularLocation>
</comment>
<evidence type="ECO:0000256" key="2">
    <source>
        <dbReference type="ARBA" id="ARBA00007599"/>
    </source>
</evidence>
<keyword evidence="9" id="KW-0460">Magnesium</keyword>
<dbReference type="GO" id="GO:0005524">
    <property type="term" value="F:ATP binding"/>
    <property type="evidence" value="ECO:0007669"/>
    <property type="project" value="UniProtKB-KW"/>
</dbReference>
<sequence length="146" mass="16746">MKKIVSREELGRFVRDFLEKIEPHSNKATTIVLFGNLGAGKTTFTQESAKYFGIKEVVTSPTFVVEKIYKLNNQKFSQLIHIDAYRLTKGSELKALGWKELIENPSNVIFIEWPENVEEVVPKDSIQITFDVVDEKSRSIEIINNI</sequence>
<evidence type="ECO:0000256" key="10">
    <source>
        <dbReference type="ARBA" id="ARBA00032441"/>
    </source>
</evidence>
<evidence type="ECO:0000313" key="11">
    <source>
        <dbReference type="EMBL" id="PIP86975.1"/>
    </source>
</evidence>
<evidence type="ECO:0000256" key="8">
    <source>
        <dbReference type="ARBA" id="ARBA00022840"/>
    </source>
</evidence>
<dbReference type="NCBIfam" id="TIGR00150">
    <property type="entry name" value="T6A_YjeE"/>
    <property type="match status" value="1"/>
</dbReference>
<proteinExistence type="inferred from homology"/>
<dbReference type="Proteomes" id="UP000231143">
    <property type="component" value="Unassembled WGS sequence"/>
</dbReference>
<dbReference type="GO" id="GO:0046872">
    <property type="term" value="F:metal ion binding"/>
    <property type="evidence" value="ECO:0007669"/>
    <property type="project" value="UniProtKB-KW"/>
</dbReference>
<keyword evidence="8" id="KW-0067">ATP-binding</keyword>
<comment type="caution">
    <text evidence="11">The sequence shown here is derived from an EMBL/GenBank/DDBJ whole genome shotgun (WGS) entry which is preliminary data.</text>
</comment>
<protein>
    <recommendedName>
        <fullName evidence="3">tRNA threonylcarbamoyladenosine biosynthesis protein TsaE</fullName>
    </recommendedName>
    <alternativeName>
        <fullName evidence="10">t(6)A37 threonylcarbamoyladenosine biosynthesis protein TsaE</fullName>
    </alternativeName>
</protein>
<evidence type="ECO:0000256" key="6">
    <source>
        <dbReference type="ARBA" id="ARBA00022723"/>
    </source>
</evidence>
<dbReference type="PANTHER" id="PTHR33540:SF2">
    <property type="entry name" value="TRNA THREONYLCARBAMOYLADENOSINE BIOSYNTHESIS PROTEIN TSAE"/>
    <property type="match status" value="1"/>
</dbReference>
<accession>A0A2H0DXS2</accession>
<dbReference type="EMBL" id="PCTT01000036">
    <property type="protein sequence ID" value="PIP86975.1"/>
    <property type="molecule type" value="Genomic_DNA"/>
</dbReference>
<evidence type="ECO:0000256" key="5">
    <source>
        <dbReference type="ARBA" id="ARBA00022694"/>
    </source>
</evidence>
<dbReference type="GO" id="GO:0005737">
    <property type="term" value="C:cytoplasm"/>
    <property type="evidence" value="ECO:0007669"/>
    <property type="project" value="UniProtKB-SubCell"/>
</dbReference>
<evidence type="ECO:0000256" key="3">
    <source>
        <dbReference type="ARBA" id="ARBA00019010"/>
    </source>
</evidence>
<reference evidence="11 12" key="1">
    <citation type="submission" date="2017-09" db="EMBL/GenBank/DDBJ databases">
        <title>Depth-based differentiation of microbial function through sediment-hosted aquifers and enrichment of novel symbionts in the deep terrestrial subsurface.</title>
        <authorList>
            <person name="Probst A.J."/>
            <person name="Ladd B."/>
            <person name="Jarett J.K."/>
            <person name="Geller-Mcgrath D.E."/>
            <person name="Sieber C.M."/>
            <person name="Emerson J.B."/>
            <person name="Anantharaman K."/>
            <person name="Thomas B.C."/>
            <person name="Malmstrom R."/>
            <person name="Stieglmeier M."/>
            <person name="Klingl A."/>
            <person name="Woyke T."/>
            <person name="Ryan C.M."/>
            <person name="Banfield J.F."/>
        </authorList>
    </citation>
    <scope>NUCLEOTIDE SEQUENCE [LARGE SCALE GENOMIC DNA]</scope>
    <source>
        <strain evidence="11">CG22_combo_CG10-13_8_21_14_all_36_13</strain>
    </source>
</reference>
<dbReference type="Gene3D" id="3.40.50.300">
    <property type="entry name" value="P-loop containing nucleotide triphosphate hydrolases"/>
    <property type="match status" value="1"/>
</dbReference>
<evidence type="ECO:0000256" key="1">
    <source>
        <dbReference type="ARBA" id="ARBA00004496"/>
    </source>
</evidence>
<organism evidence="11 12">
    <name type="scientific">Candidatus Campbellbacteria bacterium CG22_combo_CG10-13_8_21_14_all_36_13</name>
    <dbReference type="NCBI Taxonomy" id="1974529"/>
    <lineage>
        <taxon>Bacteria</taxon>
        <taxon>Candidatus Campbelliibacteriota</taxon>
    </lineage>
</organism>
<evidence type="ECO:0000256" key="9">
    <source>
        <dbReference type="ARBA" id="ARBA00022842"/>
    </source>
</evidence>
<keyword evidence="6" id="KW-0479">Metal-binding</keyword>
<name>A0A2H0DXS2_9BACT</name>
<dbReference type="Pfam" id="PF02367">
    <property type="entry name" value="TsaE"/>
    <property type="match status" value="1"/>
</dbReference>
<dbReference type="SUPFAM" id="SSF52540">
    <property type="entry name" value="P-loop containing nucleoside triphosphate hydrolases"/>
    <property type="match status" value="1"/>
</dbReference>
<keyword evidence="4" id="KW-0963">Cytoplasm</keyword>
<gene>
    <name evidence="11" type="ORF">COW81_02740</name>
</gene>
<keyword evidence="5" id="KW-0819">tRNA processing</keyword>
<dbReference type="GO" id="GO:0016740">
    <property type="term" value="F:transferase activity"/>
    <property type="evidence" value="ECO:0007669"/>
    <property type="project" value="UniProtKB-KW"/>
</dbReference>
<dbReference type="AlphaFoldDB" id="A0A2H0DXS2"/>
<dbReference type="PANTHER" id="PTHR33540">
    <property type="entry name" value="TRNA THREONYLCARBAMOYLADENOSINE BIOSYNTHESIS PROTEIN TSAE"/>
    <property type="match status" value="1"/>
</dbReference>
<keyword evidence="11" id="KW-0808">Transferase</keyword>